<accession>A0ABP6V3H0</accession>
<evidence type="ECO:0000256" key="1">
    <source>
        <dbReference type="SAM" id="MobiDB-lite"/>
    </source>
</evidence>
<dbReference type="PANTHER" id="PTHR33371">
    <property type="entry name" value="INTERMEMBRANE PHOSPHOLIPID TRANSPORT SYSTEM BINDING PROTEIN MLAD-RELATED"/>
    <property type="match status" value="1"/>
</dbReference>
<dbReference type="RefSeq" id="WP_218233306.1">
    <property type="nucleotide sequence ID" value="NZ_BAABBB010000009.1"/>
</dbReference>
<proteinExistence type="predicted"/>
<gene>
    <name evidence="3" type="ORF">GCM10022263_15950</name>
</gene>
<evidence type="ECO:0000313" key="4">
    <source>
        <dbReference type="Proteomes" id="UP001500301"/>
    </source>
</evidence>
<organism evidence="3 4">
    <name type="scientific">Nocardioides daeguensis</name>
    <dbReference type="NCBI Taxonomy" id="908359"/>
    <lineage>
        <taxon>Bacteria</taxon>
        <taxon>Bacillati</taxon>
        <taxon>Actinomycetota</taxon>
        <taxon>Actinomycetes</taxon>
        <taxon>Propionibacteriales</taxon>
        <taxon>Nocardioidaceae</taxon>
        <taxon>Nocardioides</taxon>
    </lineage>
</organism>
<protein>
    <recommendedName>
        <fullName evidence="2">Mce/MlaD domain-containing protein</fullName>
    </recommendedName>
</protein>
<name>A0ABP6V3H0_9ACTN</name>
<dbReference type="InterPro" id="IPR003399">
    <property type="entry name" value="Mce/MlaD"/>
</dbReference>
<dbReference type="EMBL" id="BAABBB010000009">
    <property type="protein sequence ID" value="GAA3528151.1"/>
    <property type="molecule type" value="Genomic_DNA"/>
</dbReference>
<keyword evidence="4" id="KW-1185">Reference proteome</keyword>
<feature type="domain" description="Mce/MlaD" evidence="2">
    <location>
        <begin position="33"/>
        <end position="109"/>
    </location>
</feature>
<feature type="region of interest" description="Disordered" evidence="1">
    <location>
        <begin position="383"/>
        <end position="414"/>
    </location>
</feature>
<comment type="caution">
    <text evidence="3">The sequence shown here is derived from an EMBL/GenBank/DDBJ whole genome shotgun (WGS) entry which is preliminary data.</text>
</comment>
<dbReference type="Proteomes" id="UP001500301">
    <property type="component" value="Unassembled WGS sequence"/>
</dbReference>
<evidence type="ECO:0000259" key="2">
    <source>
        <dbReference type="Pfam" id="PF02470"/>
    </source>
</evidence>
<dbReference type="Pfam" id="PF02470">
    <property type="entry name" value="MlaD"/>
    <property type="match status" value="1"/>
</dbReference>
<evidence type="ECO:0000313" key="3">
    <source>
        <dbReference type="EMBL" id="GAA3528151.1"/>
    </source>
</evidence>
<dbReference type="InterPro" id="IPR052336">
    <property type="entry name" value="MlaD_Phospholipid_Transporter"/>
</dbReference>
<dbReference type="PANTHER" id="PTHR33371:SF4">
    <property type="entry name" value="INTERMEMBRANE PHOSPHOLIPID TRANSPORT SYSTEM BINDING PROTEIN MLAD"/>
    <property type="match status" value="1"/>
</dbReference>
<reference evidence="4" key="1">
    <citation type="journal article" date="2019" name="Int. J. Syst. Evol. Microbiol.">
        <title>The Global Catalogue of Microorganisms (GCM) 10K type strain sequencing project: providing services to taxonomists for standard genome sequencing and annotation.</title>
        <authorList>
            <consortium name="The Broad Institute Genomics Platform"/>
            <consortium name="The Broad Institute Genome Sequencing Center for Infectious Disease"/>
            <person name="Wu L."/>
            <person name="Ma J."/>
        </authorList>
    </citation>
    <scope>NUCLEOTIDE SEQUENCE [LARGE SCALE GENOMIC DNA]</scope>
    <source>
        <strain evidence="4">JCM 17460</strain>
    </source>
</reference>
<sequence length="414" mass="43334">MAISTWSRTRQLLALVAIAALVAAAWKVLGPDPYRLQVVTPAADQTFVGAQVLLAGHPVGKVSDIAVRDGRALLTLEVDGDHAPLPAGTTARIKWQSVLGARVVELTSGKSGNQELPSGHLLAAAPENVEVDDLLAMLDEPTRAQVKGLLAELNTTLTGNEGDLNKTLAEAGPTIEALGEVLRAVGSDGPAIKKIVSQFAQVADTVAARDGELSSSVQDLNVLLQAMAQRQGDLSETLKRLPDTIDTATKTLSGVKEPVDSARVLLREVAPATAKLPAITKDLAPVLAATRPALEEVPATLDHADRLLQRTPALVSGLRDLLPDADSALEQANPMVAFLRPYTPELAGWLSNWVGIFGSQNGAGNYARALITASVSSVDDLLPGVPVGQQQDARPEPGSIAKQTWADANGDAIQ</sequence>